<reference evidence="1 2" key="1">
    <citation type="submission" date="2020-06" db="EMBL/GenBank/DDBJ databases">
        <title>Schlegella sp. ID0723 isolated from air conditioner.</title>
        <authorList>
            <person name="Kim D.Y."/>
            <person name="Kim D.-U."/>
        </authorList>
    </citation>
    <scope>NUCLEOTIDE SEQUENCE [LARGE SCALE GENOMIC DNA]</scope>
    <source>
        <strain evidence="1 2">ID0723</strain>
    </source>
</reference>
<accession>A0A7Y6NK61</accession>
<keyword evidence="2" id="KW-1185">Reference proteome</keyword>
<evidence type="ECO:0000313" key="2">
    <source>
        <dbReference type="Proteomes" id="UP000529637"/>
    </source>
</evidence>
<sequence length="121" mass="13218">MNAAGEVVDPKLVEAGYGQKVKGINDYEGEITGKPARNSKFTRLQIGMTAKQVMDIVGPPTDQGAYITGKAFIPFFYGSDRYRHELAYKGQGRLIFAGSAGFDTSAHLIWIIHSANDSGYR</sequence>
<comment type="caution">
    <text evidence="1">The sequence shown here is derived from an EMBL/GenBank/DDBJ whole genome shotgun (WGS) entry which is preliminary data.</text>
</comment>
<gene>
    <name evidence="1" type="ORF">HQN59_02525</name>
</gene>
<proteinExistence type="predicted"/>
<dbReference type="EMBL" id="JABWMJ010000001">
    <property type="protein sequence ID" value="NUZ04627.1"/>
    <property type="molecule type" value="Genomic_DNA"/>
</dbReference>
<organism evidence="1 2">
    <name type="scientific">Piscinibacter koreensis</name>
    <dbReference type="NCBI Taxonomy" id="2742824"/>
    <lineage>
        <taxon>Bacteria</taxon>
        <taxon>Pseudomonadati</taxon>
        <taxon>Pseudomonadota</taxon>
        <taxon>Betaproteobacteria</taxon>
        <taxon>Burkholderiales</taxon>
        <taxon>Sphaerotilaceae</taxon>
        <taxon>Piscinibacter</taxon>
    </lineage>
</organism>
<evidence type="ECO:0000313" key="1">
    <source>
        <dbReference type="EMBL" id="NUZ04627.1"/>
    </source>
</evidence>
<protein>
    <submittedName>
        <fullName evidence="1">Uncharacterized protein</fullName>
    </submittedName>
</protein>
<dbReference type="Proteomes" id="UP000529637">
    <property type="component" value="Unassembled WGS sequence"/>
</dbReference>
<name>A0A7Y6NK61_9BURK</name>
<dbReference type="AlphaFoldDB" id="A0A7Y6NK61"/>